<feature type="transmembrane region" description="Helical" evidence="6">
    <location>
        <begin position="213"/>
        <end position="233"/>
    </location>
</feature>
<reference evidence="8" key="2">
    <citation type="submission" date="2020-09" db="EMBL/GenBank/DDBJ databases">
        <authorList>
            <person name="Sun Q."/>
            <person name="Zhou Y."/>
        </authorList>
    </citation>
    <scope>NUCLEOTIDE SEQUENCE</scope>
    <source>
        <strain evidence="8">CGMCC 1.12919</strain>
    </source>
</reference>
<organism evidence="8 9">
    <name type="scientific">Chelatococcus reniformis</name>
    <dbReference type="NCBI Taxonomy" id="1494448"/>
    <lineage>
        <taxon>Bacteria</taxon>
        <taxon>Pseudomonadati</taxon>
        <taxon>Pseudomonadota</taxon>
        <taxon>Alphaproteobacteria</taxon>
        <taxon>Hyphomicrobiales</taxon>
        <taxon>Chelatococcaceae</taxon>
        <taxon>Chelatococcus</taxon>
    </lineage>
</organism>
<dbReference type="AlphaFoldDB" id="A0A916TYF8"/>
<evidence type="ECO:0000313" key="9">
    <source>
        <dbReference type="Proteomes" id="UP000637002"/>
    </source>
</evidence>
<feature type="transmembrane region" description="Helical" evidence="6">
    <location>
        <begin position="152"/>
        <end position="172"/>
    </location>
</feature>
<feature type="transmembrane region" description="Helical" evidence="6">
    <location>
        <begin position="41"/>
        <end position="60"/>
    </location>
</feature>
<proteinExistence type="inferred from homology"/>
<comment type="subcellular location">
    <subcellularLocation>
        <location evidence="1">Membrane</location>
        <topology evidence="1">Multi-pass membrane protein</topology>
    </subcellularLocation>
</comment>
<feature type="transmembrane region" description="Helical" evidence="6">
    <location>
        <begin position="240"/>
        <end position="262"/>
    </location>
</feature>
<evidence type="ECO:0000256" key="3">
    <source>
        <dbReference type="ARBA" id="ARBA00022692"/>
    </source>
</evidence>
<keyword evidence="8" id="KW-0547">Nucleotide-binding</keyword>
<dbReference type="PANTHER" id="PTHR32322">
    <property type="entry name" value="INNER MEMBRANE TRANSPORTER"/>
    <property type="match status" value="1"/>
</dbReference>
<sequence length="287" mass="29493">MRRSLPDRLAPPAFVLIWASGFIVARLVAPHAEPLTFLTARYVGTTALLTLLALIAGASWPATGRAWFDAIVAGILLQAIYLGGVFWAVRHGLPAGIAALITSMQPILTGLLAGPLLGEKVTVRRWVGLVAGVVGVALVLAPKLGVSDGLPLAALFACIVSMLAVTLGTLWQKRTGGGDLRTQAAVQFAAALVVTLPVALLTENLEFDASAEVWVGLAWAVLGLSTGGILLLLGLIRRGAVAGVSALFYLVPPVAAVMAYALFGEQLGLVQIAGMAIAVAGVALARG</sequence>
<protein>
    <submittedName>
        <fullName evidence="8">Peptide ABC transporter ATP-binding protein</fullName>
    </submittedName>
</protein>
<feature type="transmembrane region" description="Helical" evidence="6">
    <location>
        <begin position="12"/>
        <end position="29"/>
    </location>
</feature>
<dbReference type="GO" id="GO:0005524">
    <property type="term" value="F:ATP binding"/>
    <property type="evidence" value="ECO:0007669"/>
    <property type="project" value="UniProtKB-KW"/>
</dbReference>
<evidence type="ECO:0000256" key="1">
    <source>
        <dbReference type="ARBA" id="ARBA00004141"/>
    </source>
</evidence>
<reference evidence="8" key="1">
    <citation type="journal article" date="2014" name="Int. J. Syst. Evol. Microbiol.">
        <title>Complete genome sequence of Corynebacterium casei LMG S-19264T (=DSM 44701T), isolated from a smear-ripened cheese.</title>
        <authorList>
            <consortium name="US DOE Joint Genome Institute (JGI-PGF)"/>
            <person name="Walter F."/>
            <person name="Albersmeier A."/>
            <person name="Kalinowski J."/>
            <person name="Ruckert C."/>
        </authorList>
    </citation>
    <scope>NUCLEOTIDE SEQUENCE</scope>
    <source>
        <strain evidence="8">CGMCC 1.12919</strain>
    </source>
</reference>
<dbReference type="RefSeq" id="WP_188607720.1">
    <property type="nucleotide sequence ID" value="NZ_BMGG01000001.1"/>
</dbReference>
<feature type="domain" description="EamA" evidence="7">
    <location>
        <begin position="154"/>
        <end position="285"/>
    </location>
</feature>
<dbReference type="SUPFAM" id="SSF103481">
    <property type="entry name" value="Multidrug resistance efflux transporter EmrE"/>
    <property type="match status" value="2"/>
</dbReference>
<dbReference type="InterPro" id="IPR037185">
    <property type="entry name" value="EmrE-like"/>
</dbReference>
<evidence type="ECO:0000259" key="7">
    <source>
        <dbReference type="Pfam" id="PF00892"/>
    </source>
</evidence>
<dbReference type="Proteomes" id="UP000637002">
    <property type="component" value="Unassembled WGS sequence"/>
</dbReference>
<dbReference type="InterPro" id="IPR050638">
    <property type="entry name" value="AA-Vitamin_Transporters"/>
</dbReference>
<keyword evidence="5 6" id="KW-0472">Membrane</keyword>
<dbReference type="Pfam" id="PF00892">
    <property type="entry name" value="EamA"/>
    <property type="match status" value="2"/>
</dbReference>
<keyword evidence="4 6" id="KW-1133">Transmembrane helix</keyword>
<feature type="transmembrane region" description="Helical" evidence="6">
    <location>
        <begin position="67"/>
        <end position="89"/>
    </location>
</feature>
<dbReference type="GO" id="GO:0016020">
    <property type="term" value="C:membrane"/>
    <property type="evidence" value="ECO:0007669"/>
    <property type="project" value="UniProtKB-SubCell"/>
</dbReference>
<evidence type="ECO:0000256" key="4">
    <source>
        <dbReference type="ARBA" id="ARBA00022989"/>
    </source>
</evidence>
<dbReference type="PANTHER" id="PTHR32322:SF2">
    <property type="entry name" value="EAMA DOMAIN-CONTAINING PROTEIN"/>
    <property type="match status" value="1"/>
</dbReference>
<comment type="similarity">
    <text evidence="2">Belongs to the EamA transporter family.</text>
</comment>
<feature type="transmembrane region" description="Helical" evidence="6">
    <location>
        <begin position="184"/>
        <end position="201"/>
    </location>
</feature>
<keyword evidence="9" id="KW-1185">Reference proteome</keyword>
<evidence type="ECO:0000256" key="6">
    <source>
        <dbReference type="SAM" id="Phobius"/>
    </source>
</evidence>
<keyword evidence="8" id="KW-0067">ATP-binding</keyword>
<feature type="transmembrane region" description="Helical" evidence="6">
    <location>
        <begin position="95"/>
        <end position="114"/>
    </location>
</feature>
<name>A0A916TYF8_9HYPH</name>
<keyword evidence="3 6" id="KW-0812">Transmembrane</keyword>
<gene>
    <name evidence="8" type="ORF">GCM10010994_07270</name>
</gene>
<dbReference type="InterPro" id="IPR000620">
    <property type="entry name" value="EamA_dom"/>
</dbReference>
<feature type="transmembrane region" description="Helical" evidence="6">
    <location>
        <begin position="126"/>
        <end position="146"/>
    </location>
</feature>
<evidence type="ECO:0000256" key="5">
    <source>
        <dbReference type="ARBA" id="ARBA00023136"/>
    </source>
</evidence>
<dbReference type="EMBL" id="BMGG01000001">
    <property type="protein sequence ID" value="GGC50678.1"/>
    <property type="molecule type" value="Genomic_DNA"/>
</dbReference>
<evidence type="ECO:0000256" key="2">
    <source>
        <dbReference type="ARBA" id="ARBA00007362"/>
    </source>
</evidence>
<dbReference type="Gene3D" id="1.10.3730.20">
    <property type="match status" value="1"/>
</dbReference>
<accession>A0A916TYF8</accession>
<feature type="transmembrane region" description="Helical" evidence="6">
    <location>
        <begin position="268"/>
        <end position="285"/>
    </location>
</feature>
<evidence type="ECO:0000313" key="8">
    <source>
        <dbReference type="EMBL" id="GGC50678.1"/>
    </source>
</evidence>
<comment type="caution">
    <text evidence="8">The sequence shown here is derived from an EMBL/GenBank/DDBJ whole genome shotgun (WGS) entry which is preliminary data.</text>
</comment>
<feature type="domain" description="EamA" evidence="7">
    <location>
        <begin position="15"/>
        <end position="140"/>
    </location>
</feature>